<reference evidence="1 2" key="1">
    <citation type="journal article" date="2015" name="Int. J. Syst. Evol. Microbiol.">
        <title>Sphingomonas hengshuiensis sp. nov., isolated from lake wetland.</title>
        <authorList>
            <person name="Wei S."/>
            <person name="Wang T."/>
            <person name="Liu H."/>
            <person name="Zhang C."/>
            <person name="Guo J."/>
            <person name="Wang Q."/>
            <person name="Liang K."/>
            <person name="Zhang Z."/>
        </authorList>
    </citation>
    <scope>NUCLEOTIDE SEQUENCE [LARGE SCALE GENOMIC DNA]</scope>
    <source>
        <strain evidence="1 2">WHSC-8</strain>
    </source>
</reference>
<reference evidence="1 2" key="2">
    <citation type="submission" date="2015-02" db="EMBL/GenBank/DDBJ databases">
        <title>The complete genome of Sphingomonas hengshuiensis sp. WHSC-8 isolated from soil of Hengshui Lake.</title>
        <authorList>
            <person name="Wei S."/>
            <person name="Guo J."/>
            <person name="Su C."/>
            <person name="Wu R."/>
            <person name="Zhang Z."/>
            <person name="Liang K."/>
            <person name="Li H."/>
            <person name="Wang T."/>
            <person name="Liu H."/>
            <person name="Zhang C."/>
            <person name="Li Z."/>
            <person name="Wang Q."/>
            <person name="Meng J."/>
        </authorList>
    </citation>
    <scope>NUCLEOTIDE SEQUENCE [LARGE SCALE GENOMIC DNA]</scope>
    <source>
        <strain evidence="1 2">WHSC-8</strain>
    </source>
</reference>
<dbReference type="OrthoDB" id="7571195at2"/>
<sequence>MIAATLLALLAVPQDAPPEAPPGEEIVVSGRLLALKVSLKTNRKGRATACAIDRTSGDSAFDRTACTTTVQCFNQRPREQAAVSACVQDRMLAYARGGTTGPARKEPE</sequence>
<accession>A0A7U5CUN8</accession>
<dbReference type="Proteomes" id="UP000032300">
    <property type="component" value="Chromosome"/>
</dbReference>
<dbReference type="RefSeq" id="WP_044329907.1">
    <property type="nucleotide sequence ID" value="NZ_CP010836.1"/>
</dbReference>
<evidence type="ECO:0000313" key="2">
    <source>
        <dbReference type="Proteomes" id="UP000032300"/>
    </source>
</evidence>
<evidence type="ECO:0000313" key="1">
    <source>
        <dbReference type="EMBL" id="AJP70728.1"/>
    </source>
</evidence>
<gene>
    <name evidence="1" type="ORF">TS85_01150</name>
</gene>
<dbReference type="AlphaFoldDB" id="A0A7U5CUN8"/>
<protein>
    <submittedName>
        <fullName evidence="1">Uncharacterized protein</fullName>
    </submittedName>
</protein>
<name>A0A7U5CUN8_9SPHN</name>
<proteinExistence type="predicted"/>
<dbReference type="KEGG" id="sphi:TS85_01150"/>
<keyword evidence="2" id="KW-1185">Reference proteome</keyword>
<organism evidence="1 2">
    <name type="scientific">Sphingomonas hengshuiensis</name>
    <dbReference type="NCBI Taxonomy" id="1609977"/>
    <lineage>
        <taxon>Bacteria</taxon>
        <taxon>Pseudomonadati</taxon>
        <taxon>Pseudomonadota</taxon>
        <taxon>Alphaproteobacteria</taxon>
        <taxon>Sphingomonadales</taxon>
        <taxon>Sphingomonadaceae</taxon>
        <taxon>Sphingomonas</taxon>
    </lineage>
</organism>
<dbReference type="EMBL" id="CP010836">
    <property type="protein sequence ID" value="AJP70728.1"/>
    <property type="molecule type" value="Genomic_DNA"/>
</dbReference>